<dbReference type="AlphaFoldDB" id="A0A4R3NIT9"/>
<gene>
    <name evidence="2" type="ORF">EC835_1184</name>
</gene>
<comment type="caution">
    <text evidence="2">The sequence shown here is derived from an EMBL/GenBank/DDBJ whole genome shotgun (WGS) entry which is preliminary data.</text>
</comment>
<name>A0A4R3NIT9_9GAMM</name>
<dbReference type="GO" id="GO:0003677">
    <property type="term" value="F:DNA binding"/>
    <property type="evidence" value="ECO:0007669"/>
    <property type="project" value="InterPro"/>
</dbReference>
<sequence>MTLLTLKITYMTGFELKLWRRGMNWDQERAAEELGVSVRSYKRYEKAQNVAKLIELATFALSTKNDKGIG</sequence>
<dbReference type="Gene3D" id="1.10.260.40">
    <property type="entry name" value="lambda repressor-like DNA-binding domains"/>
    <property type="match status" value="1"/>
</dbReference>
<evidence type="ECO:0000313" key="2">
    <source>
        <dbReference type="EMBL" id="TCT28187.1"/>
    </source>
</evidence>
<dbReference type="SUPFAM" id="SSF47413">
    <property type="entry name" value="lambda repressor-like DNA-binding domains"/>
    <property type="match status" value="1"/>
</dbReference>
<evidence type="ECO:0000313" key="3">
    <source>
        <dbReference type="Proteomes" id="UP000295055"/>
    </source>
</evidence>
<feature type="domain" description="HTH cro/C1-type" evidence="1">
    <location>
        <begin position="16"/>
        <end position="50"/>
    </location>
</feature>
<accession>A0A4R3NIT9</accession>
<dbReference type="InterPro" id="IPR010982">
    <property type="entry name" value="Lambda_DNA-bd_dom_sf"/>
</dbReference>
<dbReference type="CDD" id="cd00093">
    <property type="entry name" value="HTH_XRE"/>
    <property type="match status" value="1"/>
</dbReference>
<dbReference type="Proteomes" id="UP000295055">
    <property type="component" value="Unassembled WGS sequence"/>
</dbReference>
<dbReference type="EMBL" id="SMAS01000018">
    <property type="protein sequence ID" value="TCT28187.1"/>
    <property type="molecule type" value="Genomic_DNA"/>
</dbReference>
<protein>
    <submittedName>
        <fullName evidence="2">Helix-turn-helix protein</fullName>
    </submittedName>
</protein>
<dbReference type="Pfam" id="PF01381">
    <property type="entry name" value="HTH_3"/>
    <property type="match status" value="1"/>
</dbReference>
<evidence type="ECO:0000259" key="1">
    <source>
        <dbReference type="Pfam" id="PF01381"/>
    </source>
</evidence>
<proteinExistence type="predicted"/>
<dbReference type="InterPro" id="IPR001387">
    <property type="entry name" value="Cro/C1-type_HTH"/>
</dbReference>
<reference evidence="2 3" key="1">
    <citation type="submission" date="2019-03" db="EMBL/GenBank/DDBJ databases">
        <title>Genomic analyses of the natural microbiome of Caenorhabditis elegans.</title>
        <authorList>
            <person name="Samuel B."/>
        </authorList>
    </citation>
    <scope>NUCLEOTIDE SEQUENCE [LARGE SCALE GENOMIC DNA]</scope>
    <source>
        <strain evidence="2 3">JUb102</strain>
    </source>
</reference>
<organism evidence="2 3">
    <name type="scientific">Providencia alcalifaciens</name>
    <dbReference type="NCBI Taxonomy" id="126385"/>
    <lineage>
        <taxon>Bacteria</taxon>
        <taxon>Pseudomonadati</taxon>
        <taxon>Pseudomonadota</taxon>
        <taxon>Gammaproteobacteria</taxon>
        <taxon>Enterobacterales</taxon>
        <taxon>Morganellaceae</taxon>
        <taxon>Providencia</taxon>
    </lineage>
</organism>